<keyword evidence="1" id="KW-0472">Membrane</keyword>
<feature type="transmembrane region" description="Helical" evidence="1">
    <location>
        <begin position="84"/>
        <end position="103"/>
    </location>
</feature>
<evidence type="ECO:0000313" key="2">
    <source>
        <dbReference type="EMBL" id="ACZ00884.1"/>
    </source>
</evidence>
<keyword evidence="1" id="KW-1133">Transmembrane helix</keyword>
<sequence>MITILSFYYLVVLEGLKKLTFLTALILLTIITLSYFKIIELKKSLKFVDMLVNAYILFIIPIIVVTIRYNLENFDFIIDFLREYMLLEYIVFKLVIIQILRYIDETEKKEE</sequence>
<dbReference type="RefSeq" id="WP_012858441.1">
    <property type="nucleotide sequence ID" value="NC_013515.1"/>
</dbReference>
<evidence type="ECO:0000313" key="3">
    <source>
        <dbReference type="Proteomes" id="UP000002072"/>
    </source>
</evidence>
<feature type="transmembrane region" description="Helical" evidence="1">
    <location>
        <begin position="50"/>
        <end position="69"/>
    </location>
</feature>
<dbReference type="AlphaFoldDB" id="D1AX58"/>
<accession>D1AX58</accession>
<gene>
    <name evidence="2" type="ordered locus">Smon_0402</name>
</gene>
<name>D1AX58_STRM9</name>
<dbReference type="Proteomes" id="UP000002072">
    <property type="component" value="Chromosome"/>
</dbReference>
<dbReference type="STRING" id="519441.Smon_0402"/>
<proteinExistence type="predicted"/>
<feature type="transmembrane region" description="Helical" evidence="1">
    <location>
        <begin position="20"/>
        <end position="38"/>
    </location>
</feature>
<dbReference type="HOGENOM" id="CLU_2156974_0_0_0"/>
<dbReference type="KEGG" id="smf:Smon_0402"/>
<organism evidence="2 3">
    <name type="scientific">Streptobacillus moniliformis (strain ATCC 14647 / DSM 12112 / NCTC 10651 / 9901)</name>
    <dbReference type="NCBI Taxonomy" id="519441"/>
    <lineage>
        <taxon>Bacteria</taxon>
        <taxon>Fusobacteriati</taxon>
        <taxon>Fusobacteriota</taxon>
        <taxon>Fusobacteriia</taxon>
        <taxon>Fusobacteriales</taxon>
        <taxon>Leptotrichiaceae</taxon>
        <taxon>Streptobacillus</taxon>
    </lineage>
</organism>
<dbReference type="GeneID" id="29674293"/>
<protein>
    <submittedName>
        <fullName evidence="2">Uncharacterized protein</fullName>
    </submittedName>
</protein>
<evidence type="ECO:0000256" key="1">
    <source>
        <dbReference type="SAM" id="Phobius"/>
    </source>
</evidence>
<reference evidence="2 3" key="1">
    <citation type="journal article" date="2009" name="Stand. Genomic Sci.">
        <title>Complete genome sequence of Streptobacillus moniliformis type strain (9901T).</title>
        <authorList>
            <person name="Nolan M."/>
            <person name="Gronow S."/>
            <person name="Lapidus A."/>
            <person name="Ivanova N."/>
            <person name="Copeland A."/>
            <person name="Lucas S."/>
            <person name="Del Rio T.G."/>
            <person name="Chen F."/>
            <person name="Tice H."/>
            <person name="Pitluck S."/>
            <person name="Cheng J.F."/>
            <person name="Sims D."/>
            <person name="Meincke L."/>
            <person name="Bruce D."/>
            <person name="Goodwin L."/>
            <person name="Brettin T."/>
            <person name="Han C."/>
            <person name="Detter J.C."/>
            <person name="Ovchinikova G."/>
            <person name="Pati A."/>
            <person name="Mavromatis K."/>
            <person name="Mikhailova N."/>
            <person name="Chen A."/>
            <person name="Palaniappan K."/>
            <person name="Land M."/>
            <person name="Hauser L."/>
            <person name="Chang Y.J."/>
            <person name="Jeffries C.D."/>
            <person name="Rohde M."/>
            <person name="Sproer C."/>
            <person name="Goker M."/>
            <person name="Bristow J."/>
            <person name="Eisen J.A."/>
            <person name="Markowitz V."/>
            <person name="Hugenholtz P."/>
            <person name="Kyrpides N.C."/>
            <person name="Klenk H.P."/>
            <person name="Chain P."/>
        </authorList>
    </citation>
    <scope>NUCLEOTIDE SEQUENCE [LARGE SCALE GENOMIC DNA]</scope>
    <source>
        <strain evidence="3">ATCC 14647 / DSM 12112 / NCTC 10651 / 9901</strain>
    </source>
</reference>
<dbReference type="EMBL" id="CP001779">
    <property type="protein sequence ID" value="ACZ00884.1"/>
    <property type="molecule type" value="Genomic_DNA"/>
</dbReference>
<keyword evidence="1" id="KW-0812">Transmembrane</keyword>
<keyword evidence="3" id="KW-1185">Reference proteome</keyword>